<dbReference type="Proteomes" id="UP000747399">
    <property type="component" value="Unassembled WGS sequence"/>
</dbReference>
<evidence type="ECO:0000313" key="2">
    <source>
        <dbReference type="Proteomes" id="UP000747399"/>
    </source>
</evidence>
<dbReference type="AlphaFoldDB" id="A0A8J4B8S2"/>
<proteinExistence type="predicted"/>
<name>A0A8J4B8S2_9CHLO</name>
<feature type="non-terminal residue" evidence="1">
    <location>
        <position position="1"/>
    </location>
</feature>
<protein>
    <submittedName>
        <fullName evidence="1">Uncharacterized protein</fullName>
    </submittedName>
</protein>
<keyword evidence="2" id="KW-1185">Reference proteome</keyword>
<organism evidence="1 2">
    <name type="scientific">Volvox africanus</name>
    <dbReference type="NCBI Taxonomy" id="51714"/>
    <lineage>
        <taxon>Eukaryota</taxon>
        <taxon>Viridiplantae</taxon>
        <taxon>Chlorophyta</taxon>
        <taxon>core chlorophytes</taxon>
        <taxon>Chlorophyceae</taxon>
        <taxon>CS clade</taxon>
        <taxon>Chlamydomonadales</taxon>
        <taxon>Volvocaceae</taxon>
        <taxon>Volvox</taxon>
    </lineage>
</organism>
<comment type="caution">
    <text evidence="1">The sequence shown here is derived from an EMBL/GenBank/DDBJ whole genome shotgun (WGS) entry which is preliminary data.</text>
</comment>
<reference evidence="1" key="1">
    <citation type="journal article" date="2021" name="Proc. Natl. Acad. Sci. U.S.A.">
        <title>Three genomes in the algal genus Volvox reveal the fate of a haploid sex-determining region after a transition to homothallism.</title>
        <authorList>
            <person name="Yamamoto K."/>
            <person name="Hamaji T."/>
            <person name="Kawai-Toyooka H."/>
            <person name="Matsuzaki R."/>
            <person name="Takahashi F."/>
            <person name="Nishimura Y."/>
            <person name="Kawachi M."/>
            <person name="Noguchi H."/>
            <person name="Minakuchi Y."/>
            <person name="Umen J.G."/>
            <person name="Toyoda A."/>
            <person name="Nozaki H."/>
        </authorList>
    </citation>
    <scope>NUCLEOTIDE SEQUENCE</scope>
    <source>
        <strain evidence="1">NIES-3780</strain>
    </source>
</reference>
<evidence type="ECO:0000313" key="1">
    <source>
        <dbReference type="EMBL" id="GIL53895.1"/>
    </source>
</evidence>
<gene>
    <name evidence="1" type="ORF">Vafri_9409</name>
</gene>
<accession>A0A8J4B8S2</accession>
<sequence length="122" mass="12741">LDSLLAETSLQAPRCTVTLSPGAPSSLRAACMAAAMRDSGRWCCGTAASEPVREVQVAGHAAAATAVEPSAWQRSCGQDGGGDGGVNGKQIMRHGQLSAGHHNKRNYDQARSALCRCRFNCQ</sequence>
<dbReference type="EMBL" id="BNCO01000016">
    <property type="protein sequence ID" value="GIL53895.1"/>
    <property type="molecule type" value="Genomic_DNA"/>
</dbReference>